<evidence type="ECO:0000259" key="11">
    <source>
        <dbReference type="Pfam" id="PF02558"/>
    </source>
</evidence>
<evidence type="ECO:0000256" key="8">
    <source>
        <dbReference type="ARBA" id="ARBA00032024"/>
    </source>
</evidence>
<evidence type="ECO:0000259" key="12">
    <source>
        <dbReference type="Pfam" id="PF08546"/>
    </source>
</evidence>
<keyword evidence="6 10" id="KW-0521">NADP</keyword>
<organism evidence="13 14">
    <name type="scientific">Alkalimonas amylolytica</name>
    <dbReference type="NCBI Taxonomy" id="152573"/>
    <lineage>
        <taxon>Bacteria</taxon>
        <taxon>Pseudomonadati</taxon>
        <taxon>Pseudomonadota</taxon>
        <taxon>Gammaproteobacteria</taxon>
        <taxon>Alkalimonas</taxon>
    </lineage>
</organism>
<evidence type="ECO:0000313" key="13">
    <source>
        <dbReference type="EMBL" id="SEA90396.1"/>
    </source>
</evidence>
<comment type="function">
    <text evidence="10">Catalyzes the NADPH-dependent reduction of ketopantoate into pantoic acid.</text>
</comment>
<dbReference type="Gene3D" id="3.40.50.720">
    <property type="entry name" value="NAD(P)-binding Rossmann-like Domain"/>
    <property type="match status" value="1"/>
</dbReference>
<evidence type="ECO:0000256" key="4">
    <source>
        <dbReference type="ARBA" id="ARBA00019465"/>
    </source>
</evidence>
<comment type="catalytic activity">
    <reaction evidence="9 10">
        <text>(R)-pantoate + NADP(+) = 2-dehydropantoate + NADPH + H(+)</text>
        <dbReference type="Rhea" id="RHEA:16233"/>
        <dbReference type="ChEBI" id="CHEBI:11561"/>
        <dbReference type="ChEBI" id="CHEBI:15378"/>
        <dbReference type="ChEBI" id="CHEBI:15980"/>
        <dbReference type="ChEBI" id="CHEBI:57783"/>
        <dbReference type="ChEBI" id="CHEBI:58349"/>
        <dbReference type="EC" id="1.1.1.169"/>
    </reaction>
</comment>
<keyword evidence="5 10" id="KW-0566">Pantothenate biosynthesis</keyword>
<evidence type="ECO:0000256" key="10">
    <source>
        <dbReference type="RuleBase" id="RU362068"/>
    </source>
</evidence>
<dbReference type="Pfam" id="PF02558">
    <property type="entry name" value="ApbA"/>
    <property type="match status" value="1"/>
</dbReference>
<evidence type="ECO:0000256" key="9">
    <source>
        <dbReference type="ARBA" id="ARBA00048793"/>
    </source>
</evidence>
<evidence type="ECO:0000256" key="7">
    <source>
        <dbReference type="ARBA" id="ARBA00023002"/>
    </source>
</evidence>
<accession>A0A1H4EZC8</accession>
<comment type="pathway">
    <text evidence="1 10">Cofactor biosynthesis; (R)-pantothenate biosynthesis; (R)-pantoate from 3-methyl-2-oxobutanoate: step 2/2.</text>
</comment>
<dbReference type="GO" id="GO:0005737">
    <property type="term" value="C:cytoplasm"/>
    <property type="evidence" value="ECO:0007669"/>
    <property type="project" value="TreeGrafter"/>
</dbReference>
<dbReference type="InterPro" id="IPR036291">
    <property type="entry name" value="NAD(P)-bd_dom_sf"/>
</dbReference>
<evidence type="ECO:0000256" key="1">
    <source>
        <dbReference type="ARBA" id="ARBA00004994"/>
    </source>
</evidence>
<dbReference type="InterPro" id="IPR050838">
    <property type="entry name" value="Ketopantoate_reductase"/>
</dbReference>
<keyword evidence="14" id="KW-1185">Reference proteome</keyword>
<dbReference type="PANTHER" id="PTHR43765:SF2">
    <property type="entry name" value="2-DEHYDROPANTOATE 2-REDUCTASE"/>
    <property type="match status" value="1"/>
</dbReference>
<name>A0A1H4EZC8_ALKAM</name>
<comment type="similarity">
    <text evidence="2 10">Belongs to the ketopantoate reductase family.</text>
</comment>
<proteinExistence type="inferred from homology"/>
<gene>
    <name evidence="13" type="ORF">SAMN04488051_108106</name>
</gene>
<dbReference type="SUPFAM" id="SSF51735">
    <property type="entry name" value="NAD(P)-binding Rossmann-fold domains"/>
    <property type="match status" value="1"/>
</dbReference>
<dbReference type="EC" id="1.1.1.169" evidence="3 10"/>
<evidence type="ECO:0000256" key="6">
    <source>
        <dbReference type="ARBA" id="ARBA00022857"/>
    </source>
</evidence>
<protein>
    <recommendedName>
        <fullName evidence="4 10">2-dehydropantoate 2-reductase</fullName>
        <ecNumber evidence="3 10">1.1.1.169</ecNumber>
    </recommendedName>
    <alternativeName>
        <fullName evidence="8 10">Ketopantoate reductase</fullName>
    </alternativeName>
</protein>
<evidence type="ECO:0000256" key="5">
    <source>
        <dbReference type="ARBA" id="ARBA00022655"/>
    </source>
</evidence>
<dbReference type="UniPathway" id="UPA00028">
    <property type="reaction ID" value="UER00004"/>
</dbReference>
<dbReference type="Pfam" id="PF08546">
    <property type="entry name" value="ApbA_C"/>
    <property type="match status" value="1"/>
</dbReference>
<dbReference type="GO" id="GO:0050661">
    <property type="term" value="F:NADP binding"/>
    <property type="evidence" value="ECO:0007669"/>
    <property type="project" value="TreeGrafter"/>
</dbReference>
<dbReference type="InterPro" id="IPR013752">
    <property type="entry name" value="KPA_reductase"/>
</dbReference>
<dbReference type="STRING" id="152573.SAMN04488051_108106"/>
<dbReference type="InterPro" id="IPR013332">
    <property type="entry name" value="KPR_N"/>
</dbReference>
<keyword evidence="7 10" id="KW-0560">Oxidoreductase</keyword>
<dbReference type="InterPro" id="IPR008927">
    <property type="entry name" value="6-PGluconate_DH-like_C_sf"/>
</dbReference>
<dbReference type="InterPro" id="IPR013328">
    <property type="entry name" value="6PGD_dom2"/>
</dbReference>
<dbReference type="GO" id="GO:0008677">
    <property type="term" value="F:2-dehydropantoate 2-reductase activity"/>
    <property type="evidence" value="ECO:0007669"/>
    <property type="project" value="UniProtKB-EC"/>
</dbReference>
<dbReference type="GO" id="GO:0015940">
    <property type="term" value="P:pantothenate biosynthetic process"/>
    <property type="evidence" value="ECO:0007669"/>
    <property type="project" value="UniProtKB-UniPathway"/>
</dbReference>
<feature type="domain" description="Ketopantoate reductase N-terminal" evidence="11">
    <location>
        <begin position="2"/>
        <end position="143"/>
    </location>
</feature>
<evidence type="ECO:0000313" key="14">
    <source>
        <dbReference type="Proteomes" id="UP000198773"/>
    </source>
</evidence>
<evidence type="ECO:0000256" key="3">
    <source>
        <dbReference type="ARBA" id="ARBA00013014"/>
    </source>
</evidence>
<dbReference type="SUPFAM" id="SSF48179">
    <property type="entry name" value="6-phosphogluconate dehydrogenase C-terminal domain-like"/>
    <property type="match status" value="1"/>
</dbReference>
<dbReference type="Gene3D" id="1.10.1040.10">
    <property type="entry name" value="N-(1-d-carboxylethyl)-l-norvaline Dehydrogenase, domain 2"/>
    <property type="match status" value="1"/>
</dbReference>
<reference evidence="13 14" key="1">
    <citation type="submission" date="2016-10" db="EMBL/GenBank/DDBJ databases">
        <authorList>
            <person name="de Groot N.N."/>
        </authorList>
    </citation>
    <scope>NUCLEOTIDE SEQUENCE [LARGE SCALE GENOMIC DNA]</scope>
    <source>
        <strain evidence="13 14">CGMCC 1.3430</strain>
    </source>
</reference>
<dbReference type="EMBL" id="FNRM01000008">
    <property type="protein sequence ID" value="SEA90396.1"/>
    <property type="molecule type" value="Genomic_DNA"/>
</dbReference>
<feature type="domain" description="Ketopantoate reductase C-terminal" evidence="12">
    <location>
        <begin position="169"/>
        <end position="289"/>
    </location>
</feature>
<dbReference type="NCBIfam" id="TIGR00745">
    <property type="entry name" value="apbA_panE"/>
    <property type="match status" value="1"/>
</dbReference>
<dbReference type="Proteomes" id="UP000198773">
    <property type="component" value="Unassembled WGS sequence"/>
</dbReference>
<dbReference type="PANTHER" id="PTHR43765">
    <property type="entry name" value="2-DEHYDROPANTOATE 2-REDUCTASE-RELATED"/>
    <property type="match status" value="1"/>
</dbReference>
<evidence type="ECO:0000256" key="2">
    <source>
        <dbReference type="ARBA" id="ARBA00007870"/>
    </source>
</evidence>
<dbReference type="AlphaFoldDB" id="A0A1H4EZC8"/>
<sequence>MVGQGAIGLLTACQLQQQGSSVRLWLRQPASLTVHFRALDGSSRHHRFEPWPASQPIQIAFIPVKAYDALSCIQQLQPLLAEDACLILSHNGLGTLETIQPLLKPKQHLWFLTTTHGAYIEPGNQAGRQLVHSGAGNSVLGAIQAGSDPRPSFAKALNLAIGPLLSVTDIKPYLWQKLLLNCLINPMTALHQVHNGELAKPHFTSELTQLLDEFCLLAERAGYPQDKAAAWQQLQQVITQTASNRSSMLQDRLAGRQTELEFITGFVLREAQRFDLLLPGHAQLYQLCQDAGF</sequence>
<dbReference type="InterPro" id="IPR003710">
    <property type="entry name" value="ApbA"/>
</dbReference>